<evidence type="ECO:0000313" key="3">
    <source>
        <dbReference type="Proteomes" id="UP001177140"/>
    </source>
</evidence>
<keyword evidence="3" id="KW-1185">Reference proteome</keyword>
<protein>
    <submittedName>
        <fullName evidence="2">Uncharacterized protein</fullName>
    </submittedName>
</protein>
<sequence>MKRKKWTEAEEETLINKYSDLLNSGTLPKLKTREKKFQPIADQVNSLHNLQDPISFPFRWSWRDVSIKVQNMRHQYLGVKQKIRVSDDEFNWNDAIDHWVNFFKYKDVFGDIELLDNNNVANYLNRRSFISDDEDEDEDGEEEEEEEECNGVVGVASDCKDWDGIDDRGGERREEGDSRLVKRKRLKKQGLGFLGTQLLELRDVIGKREERERKRRFIEEEKCEAVDDKVREIEIRNEDRMRDLEERMEVRELEWEERQRAMDKREMERRIRVEREFEEGRRRWLMKMEEKREEEEMGFKERMIQLQIEHEKQIMQMNVEACQNQMQVLGALVRVVCQFFGSGNDGIGSISTPHQDHLHPGNLVGDDNGKPDGNSNSHHFM</sequence>
<feature type="compositionally biased region" description="Acidic residues" evidence="1">
    <location>
        <begin position="131"/>
        <end position="149"/>
    </location>
</feature>
<dbReference type="PANTHER" id="PTHR37076:SF3">
    <property type="entry name" value="STRESS RESPONSE PROTEIN NST1-LIKE"/>
    <property type="match status" value="1"/>
</dbReference>
<evidence type="ECO:0000256" key="1">
    <source>
        <dbReference type="SAM" id="MobiDB-lite"/>
    </source>
</evidence>
<name>A0AA41V1D2_PAPNU</name>
<feature type="region of interest" description="Disordered" evidence="1">
    <location>
        <begin position="350"/>
        <end position="381"/>
    </location>
</feature>
<accession>A0AA41V1D2</accession>
<evidence type="ECO:0000313" key="2">
    <source>
        <dbReference type="EMBL" id="MCL7028052.1"/>
    </source>
</evidence>
<comment type="caution">
    <text evidence="2">The sequence shown here is derived from an EMBL/GenBank/DDBJ whole genome shotgun (WGS) entry which is preliminary data.</text>
</comment>
<reference evidence="2" key="1">
    <citation type="submission" date="2022-03" db="EMBL/GenBank/DDBJ databases">
        <title>A functionally conserved STORR gene fusion in Papaver species that diverged 16.8 million years ago.</title>
        <authorList>
            <person name="Catania T."/>
        </authorList>
    </citation>
    <scope>NUCLEOTIDE SEQUENCE</scope>
    <source>
        <strain evidence="2">S-191538</strain>
    </source>
</reference>
<dbReference type="Proteomes" id="UP001177140">
    <property type="component" value="Unassembled WGS sequence"/>
</dbReference>
<organism evidence="2 3">
    <name type="scientific">Papaver nudicaule</name>
    <name type="common">Iceland poppy</name>
    <dbReference type="NCBI Taxonomy" id="74823"/>
    <lineage>
        <taxon>Eukaryota</taxon>
        <taxon>Viridiplantae</taxon>
        <taxon>Streptophyta</taxon>
        <taxon>Embryophyta</taxon>
        <taxon>Tracheophyta</taxon>
        <taxon>Spermatophyta</taxon>
        <taxon>Magnoliopsida</taxon>
        <taxon>Ranunculales</taxon>
        <taxon>Papaveraceae</taxon>
        <taxon>Papaveroideae</taxon>
        <taxon>Papaver</taxon>
    </lineage>
</organism>
<gene>
    <name evidence="2" type="ORF">MKW94_019307</name>
</gene>
<dbReference type="PANTHER" id="PTHR37076">
    <property type="entry name" value="HISTONE-LYSINE N-METHYLTRANSFERASE, H3 LYSINE-79 SPECIFIC-LIKE-RELATED"/>
    <property type="match status" value="1"/>
</dbReference>
<dbReference type="AlphaFoldDB" id="A0AA41V1D2"/>
<dbReference type="EMBL" id="JAJJMA010075083">
    <property type="protein sequence ID" value="MCL7028052.1"/>
    <property type="molecule type" value="Genomic_DNA"/>
</dbReference>
<feature type="region of interest" description="Disordered" evidence="1">
    <location>
        <begin position="131"/>
        <end position="150"/>
    </location>
</feature>
<proteinExistence type="predicted"/>